<feature type="transmembrane region" description="Helical" evidence="15">
    <location>
        <begin position="690"/>
        <end position="709"/>
    </location>
</feature>
<feature type="domain" description="MIR" evidence="16">
    <location>
        <begin position="420"/>
        <end position="477"/>
    </location>
</feature>
<evidence type="ECO:0000256" key="6">
    <source>
        <dbReference type="ARBA" id="ARBA00022679"/>
    </source>
</evidence>
<dbReference type="InterPro" id="IPR003342">
    <property type="entry name" value="ArnT-like_N"/>
</dbReference>
<dbReference type="PROSITE" id="PS50919">
    <property type="entry name" value="MIR"/>
    <property type="match status" value="3"/>
</dbReference>
<dbReference type="SMART" id="SM00472">
    <property type="entry name" value="MIR"/>
    <property type="match status" value="3"/>
</dbReference>
<sequence>MTTEVAAFYVEKTNVEKFKKAEKPSLVSQISKTSKQINGDPLKDNSSTPSTTQAATCSDPPLTMSLQLNVIWTVMVGLSLGTRLWQLSTPKHVVFDEVHFGKFTNFFMQHKYFFDVHPPLGKLLFAVTAYLSGYDGNFSFDDIGQDLGEYEFHVSLLRFVPAFLGGLIAPCIYEIVLELGCTQWTAGFAAFLIIFENMLVVQSKFIFLDGQLLFFSIASVLCYLKFRKQSNRVFSSSWWSWLVLTGLSLTAACSTKYTGVMTLLVVGTMVALDYWKLIGDSSIPARDLTQHLVARGSCLGIMPILLYLLQFYVLFALIYKTGPHDDMMSSAFQASLEGGLAKITQGQAEEVAYGSQITLRHTHGKQCWLHSHPETYPVKYPDGRGSSAQQQVTCYSFKDVNNWWIVKDPHNDSLNVDWPPRPVKNGEIIQLIHGISGRALNSHDVAAPLSPTNQEVSCYIDYNISMHAQNLWRLEIVNPDGSGIWKTIQSQVRLVHLNTSQAVKITGLQLPDWGFHQFEVATDRVINQQDTVWNVEEHQQNISYRYVPEKKDKTSIEQQAPQAAKPMAFFPKFLEMQWKMIQSNKELSGEHTFSSTPSQWPIMKRGVAYWIHRDKNMQIYCLGNPLVWWAGSLSVLAYGGLLVIYLLRRRRAVNDLDQESWERFVFVGELLVGGYLVHYLPFFPMERTLFIHHYLNALLFKIILLAVITDHVYKHVFTHHYLRYAITAGCSIYVIVVMATFYFFSPVTYGHVELSSAQINQRKWLRTWDMLSHPNT</sequence>
<keyword evidence="18" id="KW-1185">Reference proteome</keyword>
<feature type="region of interest" description="Disordered" evidence="14">
    <location>
        <begin position="30"/>
        <end position="56"/>
    </location>
</feature>
<name>A7SZW5_NEMVE</name>
<feature type="transmembrane region" description="Helical" evidence="15">
    <location>
        <begin position="184"/>
        <end position="200"/>
    </location>
</feature>
<evidence type="ECO:0000256" key="14">
    <source>
        <dbReference type="SAM" id="MobiDB-lite"/>
    </source>
</evidence>
<evidence type="ECO:0000256" key="1">
    <source>
        <dbReference type="ARBA" id="ARBA00004477"/>
    </source>
</evidence>
<dbReference type="EMBL" id="DS469986">
    <property type="protein sequence ID" value="EDO30753.1"/>
    <property type="molecule type" value="Genomic_DNA"/>
</dbReference>
<evidence type="ECO:0000256" key="7">
    <source>
        <dbReference type="ARBA" id="ARBA00022692"/>
    </source>
</evidence>
<dbReference type="PANTHER" id="PTHR10050:SF51">
    <property type="entry name" value="PROTEIN O-MANNOSYL-TRANSFERASE 1"/>
    <property type="match status" value="1"/>
</dbReference>
<dbReference type="GO" id="GO:0005783">
    <property type="term" value="C:endoplasmic reticulum"/>
    <property type="evidence" value="ECO:0000318"/>
    <property type="project" value="GO_Central"/>
</dbReference>
<dbReference type="InterPro" id="IPR027005">
    <property type="entry name" value="PMT-like"/>
</dbReference>
<dbReference type="OMA" id="NCHLNAP"/>
<feature type="compositionally biased region" description="Polar residues" evidence="14">
    <location>
        <begin position="44"/>
        <end position="56"/>
    </location>
</feature>
<dbReference type="PANTHER" id="PTHR10050">
    <property type="entry name" value="DOLICHYL-PHOSPHATE-MANNOSE--PROTEIN MANNOSYLTRANSFERASE"/>
    <property type="match status" value="1"/>
</dbReference>
<dbReference type="CDD" id="cd23281">
    <property type="entry name" value="beta-trefoil_MIR_POMT1"/>
    <property type="match status" value="1"/>
</dbReference>
<dbReference type="GO" id="GO:0005789">
    <property type="term" value="C:endoplasmic reticulum membrane"/>
    <property type="evidence" value="ECO:0007669"/>
    <property type="project" value="UniProtKB-SubCell"/>
</dbReference>
<keyword evidence="5" id="KW-0328">Glycosyltransferase</keyword>
<dbReference type="InterPro" id="IPR016093">
    <property type="entry name" value="MIR_motif"/>
</dbReference>
<keyword evidence="8" id="KW-0677">Repeat</keyword>
<comment type="catalytic activity">
    <reaction evidence="13">
        <text>a di-trans,poly-cis-dolichyl beta-D-mannosyl phosphate + L-seryl-[protein] = 3-O-(alpha-D-mannosyl)-L-seryl-[protein] + a di-trans,poly-cis-dolichyl phosphate + H(+)</text>
        <dbReference type="Rhea" id="RHEA:17377"/>
        <dbReference type="Rhea" id="RHEA-COMP:9863"/>
        <dbReference type="Rhea" id="RHEA-COMP:13546"/>
        <dbReference type="Rhea" id="RHEA-COMP:19498"/>
        <dbReference type="Rhea" id="RHEA-COMP:19501"/>
        <dbReference type="ChEBI" id="CHEBI:15378"/>
        <dbReference type="ChEBI" id="CHEBI:29999"/>
        <dbReference type="ChEBI" id="CHEBI:57683"/>
        <dbReference type="ChEBI" id="CHEBI:58211"/>
        <dbReference type="ChEBI" id="CHEBI:137321"/>
        <dbReference type="EC" id="2.4.1.109"/>
    </reaction>
</comment>
<dbReference type="InParanoid" id="A7SZW5"/>
<dbReference type="Proteomes" id="UP000001593">
    <property type="component" value="Unassembled WGS sequence"/>
</dbReference>
<evidence type="ECO:0000313" key="17">
    <source>
        <dbReference type="EMBL" id="EDO30753.1"/>
    </source>
</evidence>
<feature type="domain" description="MIR" evidence="16">
    <location>
        <begin position="348"/>
        <end position="409"/>
    </location>
</feature>
<dbReference type="GO" id="GO:0035269">
    <property type="term" value="P:protein O-linked glycosylation via mannose"/>
    <property type="evidence" value="ECO:0000318"/>
    <property type="project" value="GO_Central"/>
</dbReference>
<feature type="transmembrane region" description="Helical" evidence="15">
    <location>
        <begin position="257"/>
        <end position="275"/>
    </location>
</feature>
<dbReference type="Gene3D" id="2.80.10.50">
    <property type="match status" value="1"/>
</dbReference>
<reference evidence="17 18" key="1">
    <citation type="journal article" date="2007" name="Science">
        <title>Sea anemone genome reveals ancestral eumetazoan gene repertoire and genomic organization.</title>
        <authorList>
            <person name="Putnam N.H."/>
            <person name="Srivastava M."/>
            <person name="Hellsten U."/>
            <person name="Dirks B."/>
            <person name="Chapman J."/>
            <person name="Salamov A."/>
            <person name="Terry A."/>
            <person name="Shapiro H."/>
            <person name="Lindquist E."/>
            <person name="Kapitonov V.V."/>
            <person name="Jurka J."/>
            <person name="Genikhovich G."/>
            <person name="Grigoriev I.V."/>
            <person name="Lucas S.M."/>
            <person name="Steele R.E."/>
            <person name="Finnerty J.R."/>
            <person name="Technau U."/>
            <person name="Martindale M.Q."/>
            <person name="Rokhsar D.S."/>
        </authorList>
    </citation>
    <scope>NUCLEOTIDE SEQUENCE [LARGE SCALE GENOMIC DNA]</scope>
    <source>
        <strain evidence="18">CH2 X CH6</strain>
    </source>
</reference>
<dbReference type="STRING" id="45351.A7SZW5"/>
<feature type="transmembrane region" description="Helical" evidence="15">
    <location>
        <begin position="206"/>
        <end position="226"/>
    </location>
</feature>
<evidence type="ECO:0000256" key="15">
    <source>
        <dbReference type="SAM" id="Phobius"/>
    </source>
</evidence>
<dbReference type="PhylomeDB" id="A7SZW5"/>
<keyword evidence="9" id="KW-0256">Endoplasmic reticulum</keyword>
<evidence type="ECO:0000256" key="12">
    <source>
        <dbReference type="ARBA" id="ARBA00045085"/>
    </source>
</evidence>
<protein>
    <recommendedName>
        <fullName evidence="4">dolichyl-phosphate-mannose--protein mannosyltransferase</fullName>
        <ecNumber evidence="4">2.4.1.109</ecNumber>
    </recommendedName>
</protein>
<evidence type="ECO:0000256" key="4">
    <source>
        <dbReference type="ARBA" id="ARBA00012839"/>
    </source>
</evidence>
<evidence type="ECO:0000256" key="13">
    <source>
        <dbReference type="ARBA" id="ARBA00045102"/>
    </source>
</evidence>
<evidence type="ECO:0000259" key="16">
    <source>
        <dbReference type="PROSITE" id="PS50919"/>
    </source>
</evidence>
<feature type="transmembrane region" description="Helical" evidence="15">
    <location>
        <begin position="233"/>
        <end position="251"/>
    </location>
</feature>
<feature type="transmembrane region" description="Helical" evidence="15">
    <location>
        <begin position="721"/>
        <end position="744"/>
    </location>
</feature>
<evidence type="ECO:0000256" key="5">
    <source>
        <dbReference type="ARBA" id="ARBA00022676"/>
    </source>
</evidence>
<comment type="subcellular location">
    <subcellularLocation>
        <location evidence="1">Endoplasmic reticulum membrane</location>
        <topology evidence="1">Multi-pass membrane protein</topology>
    </subcellularLocation>
</comment>
<dbReference type="Pfam" id="PF16192">
    <property type="entry name" value="PMT_4TMC"/>
    <property type="match status" value="1"/>
</dbReference>
<keyword evidence="10 15" id="KW-1133">Transmembrane helix</keyword>
<dbReference type="Pfam" id="PF02366">
    <property type="entry name" value="PMT"/>
    <property type="match status" value="1"/>
</dbReference>
<proteinExistence type="inferred from homology"/>
<dbReference type="FunFam" id="2.80.10.50:FF:000012">
    <property type="entry name" value="Protein O-mannosyl-transferase 1"/>
    <property type="match status" value="1"/>
</dbReference>
<accession>A7SZW5</accession>
<comment type="catalytic activity">
    <reaction evidence="12">
        <text>a di-trans,poly-cis-dolichyl beta-D-mannosyl phosphate + L-threonyl-[protein] = 3-O-(alpha-D-mannosyl)-L-threonyl-[protein] + a di-trans,poly-cis-dolichyl phosphate + H(+)</text>
        <dbReference type="Rhea" id="RHEA:53396"/>
        <dbReference type="Rhea" id="RHEA-COMP:11060"/>
        <dbReference type="Rhea" id="RHEA-COMP:13547"/>
        <dbReference type="Rhea" id="RHEA-COMP:19498"/>
        <dbReference type="Rhea" id="RHEA-COMP:19501"/>
        <dbReference type="ChEBI" id="CHEBI:15378"/>
        <dbReference type="ChEBI" id="CHEBI:30013"/>
        <dbReference type="ChEBI" id="CHEBI:57683"/>
        <dbReference type="ChEBI" id="CHEBI:58211"/>
        <dbReference type="ChEBI" id="CHEBI:137323"/>
        <dbReference type="EC" id="2.4.1.109"/>
    </reaction>
</comment>
<dbReference type="FunCoup" id="A7SZW5">
    <property type="interactions" value="188"/>
</dbReference>
<dbReference type="Pfam" id="PF02815">
    <property type="entry name" value="MIR"/>
    <property type="match status" value="1"/>
</dbReference>
<evidence type="ECO:0000256" key="3">
    <source>
        <dbReference type="ARBA" id="ARBA00007222"/>
    </source>
</evidence>
<keyword evidence="6" id="KW-0808">Transferase</keyword>
<dbReference type="EC" id="2.4.1.109" evidence="4"/>
<feature type="transmembrane region" description="Helical" evidence="15">
    <location>
        <begin position="660"/>
        <end position="678"/>
    </location>
</feature>
<evidence type="ECO:0000256" key="9">
    <source>
        <dbReference type="ARBA" id="ARBA00022824"/>
    </source>
</evidence>
<evidence type="ECO:0000256" key="10">
    <source>
        <dbReference type="ARBA" id="ARBA00022989"/>
    </source>
</evidence>
<dbReference type="HOGENOM" id="CLU_008438_1_0_1"/>
<dbReference type="AlphaFoldDB" id="A7SZW5"/>
<dbReference type="eggNOG" id="KOG3359">
    <property type="taxonomic scope" value="Eukaryota"/>
</dbReference>
<comment type="similarity">
    <text evidence="3">Belongs to the glycosyltransferase 39 family.</text>
</comment>
<comment type="pathway">
    <text evidence="2">Protein modification; protein glycosylation.</text>
</comment>
<feature type="transmembrane region" description="Helical" evidence="15">
    <location>
        <begin position="626"/>
        <end position="648"/>
    </location>
</feature>
<feature type="transmembrane region" description="Helical" evidence="15">
    <location>
        <begin position="112"/>
        <end position="132"/>
    </location>
</feature>
<organism evidence="17 18">
    <name type="scientific">Nematostella vectensis</name>
    <name type="common">Starlet sea anemone</name>
    <dbReference type="NCBI Taxonomy" id="45351"/>
    <lineage>
        <taxon>Eukaryota</taxon>
        <taxon>Metazoa</taxon>
        <taxon>Cnidaria</taxon>
        <taxon>Anthozoa</taxon>
        <taxon>Hexacorallia</taxon>
        <taxon>Actiniaria</taxon>
        <taxon>Edwardsiidae</taxon>
        <taxon>Nematostella</taxon>
    </lineage>
</organism>
<dbReference type="InterPro" id="IPR032421">
    <property type="entry name" value="PMT_4TMC"/>
</dbReference>
<feature type="transmembrane region" description="Helical" evidence="15">
    <location>
        <begin position="296"/>
        <end position="319"/>
    </location>
</feature>
<keyword evidence="11 15" id="KW-0472">Membrane</keyword>
<keyword evidence="7 15" id="KW-0812">Transmembrane</keyword>
<evidence type="ECO:0000256" key="11">
    <source>
        <dbReference type="ARBA" id="ARBA00023136"/>
    </source>
</evidence>
<feature type="transmembrane region" description="Helical" evidence="15">
    <location>
        <begin position="152"/>
        <end position="172"/>
    </location>
</feature>
<evidence type="ECO:0000313" key="18">
    <source>
        <dbReference type="Proteomes" id="UP000001593"/>
    </source>
</evidence>
<dbReference type="UniPathway" id="UPA00378"/>
<evidence type="ECO:0000256" key="2">
    <source>
        <dbReference type="ARBA" id="ARBA00004922"/>
    </source>
</evidence>
<dbReference type="SUPFAM" id="SSF82109">
    <property type="entry name" value="MIR domain"/>
    <property type="match status" value="1"/>
</dbReference>
<gene>
    <name evidence="17" type="ORF">NEMVEDRAFT_v1g175881</name>
</gene>
<evidence type="ECO:0000256" key="8">
    <source>
        <dbReference type="ARBA" id="ARBA00022737"/>
    </source>
</evidence>
<feature type="domain" description="MIR" evidence="16">
    <location>
        <begin position="482"/>
        <end position="538"/>
    </location>
</feature>
<dbReference type="GO" id="GO:0004169">
    <property type="term" value="F:dolichyl-phosphate-mannose-protein mannosyltransferase activity"/>
    <property type="evidence" value="ECO:0000318"/>
    <property type="project" value="GO_Central"/>
</dbReference>
<dbReference type="InterPro" id="IPR036300">
    <property type="entry name" value="MIR_dom_sf"/>
</dbReference>